<dbReference type="Proteomes" id="UP001347146">
    <property type="component" value="Unassembled WGS sequence"/>
</dbReference>
<reference evidence="1 2" key="1">
    <citation type="submission" date="2024-01" db="EMBL/GenBank/DDBJ databases">
        <title>Draft genome sequence of Gordonia sp. LSe1-13.</title>
        <authorList>
            <person name="Suphannarot A."/>
            <person name="Mingma R."/>
        </authorList>
    </citation>
    <scope>NUCLEOTIDE SEQUENCE [LARGE SCALE GENOMIC DNA]</scope>
    <source>
        <strain evidence="1 2">LSe1-13</strain>
    </source>
</reference>
<dbReference type="InterPro" id="IPR019292">
    <property type="entry name" value="McrC"/>
</dbReference>
<comment type="caution">
    <text evidence="1">The sequence shown here is derived from an EMBL/GenBank/DDBJ whole genome shotgun (WGS) entry which is preliminary data.</text>
</comment>
<evidence type="ECO:0008006" key="3">
    <source>
        <dbReference type="Google" id="ProtNLM"/>
    </source>
</evidence>
<dbReference type="Pfam" id="PF10117">
    <property type="entry name" value="McrBC"/>
    <property type="match status" value="1"/>
</dbReference>
<evidence type="ECO:0000313" key="2">
    <source>
        <dbReference type="Proteomes" id="UP001347146"/>
    </source>
</evidence>
<organism evidence="1 2">
    <name type="scientific">Gordonia sesuvii</name>
    <dbReference type="NCBI Taxonomy" id="3116777"/>
    <lineage>
        <taxon>Bacteria</taxon>
        <taxon>Bacillati</taxon>
        <taxon>Actinomycetota</taxon>
        <taxon>Actinomycetes</taxon>
        <taxon>Mycobacteriales</taxon>
        <taxon>Gordoniaceae</taxon>
        <taxon>Gordonia</taxon>
    </lineage>
</organism>
<accession>A0ABU7MKH7</accession>
<dbReference type="PANTHER" id="PTHR38733:SF1">
    <property type="entry name" value="TYPE IV METHYL-DIRECTED RESTRICTION ENZYME ECOKMCRBC"/>
    <property type="match status" value="1"/>
</dbReference>
<evidence type="ECO:0000313" key="1">
    <source>
        <dbReference type="EMBL" id="MEE3853535.1"/>
    </source>
</evidence>
<dbReference type="EMBL" id="JAZDUF010000014">
    <property type="protein sequence ID" value="MEE3853535.1"/>
    <property type="molecule type" value="Genomic_DNA"/>
</dbReference>
<name>A0ABU7MKH7_9ACTN</name>
<sequence>MILREYESRDLDLTRSQAEALQSTGSVSVSPAPADRWRVTATSYVGTLVVGDRRLLIRPKINPENLFLLLEPGLPHSSWRREAFEYDESSDLLSSVLAFFARTLETTLARGVLRSYKSTEEPLVALRGRLDVPKQFRRAGVLTPVACTYDDYTEDISENRILRAAVQRALRVPQVDPIDRQRLMRQLVALDGVADQAVVPEDIARIQLTRLNQHYAPALGLARLVLANLTLTDSQGAASASSFMVDMNDLFQRFVTERLRRELRGRLDVIDEPSVHLGTGRQVAMLPDLLFRNLHGQNLYVGDIKYKLANDARGRSGDYYQLLAYTTALDLREGVLIYCRHRDDGTDSRTVTVRNTGTKLVLRSLDLSGSPDRVEEELTNLAEGIAAAATGRTASSTLAWPRPAQVDDPA</sequence>
<keyword evidence="2" id="KW-1185">Reference proteome</keyword>
<protein>
    <recommendedName>
        <fullName evidence="3">5-methylcytosine-specific restriction enzyme subunit McrC</fullName>
    </recommendedName>
</protein>
<dbReference type="PANTHER" id="PTHR38733">
    <property type="entry name" value="PROTEIN MCRC"/>
    <property type="match status" value="1"/>
</dbReference>
<gene>
    <name evidence="1" type="ORF">VZC37_24590</name>
</gene>
<dbReference type="RefSeq" id="WP_330437414.1">
    <property type="nucleotide sequence ID" value="NZ_JAZDUF010000014.1"/>
</dbReference>
<proteinExistence type="predicted"/>